<evidence type="ECO:0000256" key="4">
    <source>
        <dbReference type="ARBA" id="ARBA00022786"/>
    </source>
</evidence>
<evidence type="ECO:0000256" key="2">
    <source>
        <dbReference type="ARBA" id="ARBA00012759"/>
    </source>
</evidence>
<name>A0ABR2WNF8_9FUNG</name>
<feature type="domain" description="OTU" evidence="7">
    <location>
        <begin position="69"/>
        <end position="269"/>
    </location>
</feature>
<gene>
    <name evidence="8" type="ORF">K7432_010661</name>
</gene>
<dbReference type="PROSITE" id="PS50802">
    <property type="entry name" value="OTU"/>
    <property type="match status" value="1"/>
</dbReference>
<evidence type="ECO:0000259" key="7">
    <source>
        <dbReference type="PROSITE" id="PS50802"/>
    </source>
</evidence>
<comment type="catalytic activity">
    <reaction evidence="1">
        <text>Thiol-dependent hydrolysis of ester, thioester, amide, peptide and isopeptide bonds formed by the C-terminal Gly of ubiquitin (a 76-residue protein attached to proteins as an intracellular targeting signal).</text>
        <dbReference type="EC" id="3.4.19.12"/>
    </reaction>
</comment>
<keyword evidence="9" id="KW-1185">Reference proteome</keyword>
<evidence type="ECO:0000256" key="3">
    <source>
        <dbReference type="ARBA" id="ARBA00022670"/>
    </source>
</evidence>
<evidence type="ECO:0000313" key="8">
    <source>
        <dbReference type="EMBL" id="KAK9763032.1"/>
    </source>
</evidence>
<dbReference type="CDD" id="cd22749">
    <property type="entry name" value="Otubain_C65"/>
    <property type="match status" value="1"/>
</dbReference>
<dbReference type="SUPFAM" id="SSF54001">
    <property type="entry name" value="Cysteine proteinases"/>
    <property type="match status" value="1"/>
</dbReference>
<keyword evidence="5" id="KW-0378">Hydrolase</keyword>
<sequence length="270" mass="30738">MNNSSAQDKQENVPTDEQILEYEQSIKDSQAKAVPLVNVDESILQLLAEYAAGSEIFQTKIQNLSVEYDRIRRCRGDGNCFFRAFAYCWYENLMLANDSNLLNEARQLLLKTSELLKAANFEPLAYEDFYDVALETLDSLPQQNSSTLLSIFQTDHISNAIVVHLRFITSAYLKLHADEYLPFIDYAGSMSQFCSHYVEAMGMESDQIHIIALTKVLGTPVQVVYLDGSNSTDQVVFHNFDVDETSSELSKKPLVLLYRPGHYDILYKKQ</sequence>
<accession>A0ABR2WNF8</accession>
<protein>
    <recommendedName>
        <fullName evidence="2">ubiquitinyl hydrolase 1</fullName>
        <ecNumber evidence="2">3.4.19.12</ecNumber>
    </recommendedName>
</protein>
<dbReference type="InterPro" id="IPR042467">
    <property type="entry name" value="Peptidase_C65_otubain_sub2"/>
</dbReference>
<comment type="caution">
    <text evidence="8">The sequence shown here is derived from an EMBL/GenBank/DDBJ whole genome shotgun (WGS) entry which is preliminary data.</text>
</comment>
<dbReference type="Gene3D" id="1.20.1300.20">
    <property type="entry name" value="Peptidase C65 Otubain, subdomain 2"/>
    <property type="match status" value="1"/>
</dbReference>
<dbReference type="PANTHER" id="PTHR12931">
    <property type="entry name" value="UBIQUITIN THIOLESTERASE PROTEIN OTUB"/>
    <property type="match status" value="1"/>
</dbReference>
<dbReference type="EC" id="3.4.19.12" evidence="2"/>
<reference evidence="8 9" key="1">
    <citation type="submission" date="2023-04" db="EMBL/GenBank/DDBJ databases">
        <title>Genome of Basidiobolus ranarum AG-B5.</title>
        <authorList>
            <person name="Stajich J.E."/>
            <person name="Carter-House D."/>
            <person name="Gryganskyi A."/>
        </authorList>
    </citation>
    <scope>NUCLEOTIDE SEQUENCE [LARGE SCALE GENOMIC DNA]</scope>
    <source>
        <strain evidence="8 9">AG-B5</strain>
    </source>
</reference>
<dbReference type="EMBL" id="JASJQH010000751">
    <property type="protein sequence ID" value="KAK9763032.1"/>
    <property type="molecule type" value="Genomic_DNA"/>
</dbReference>
<keyword evidence="3" id="KW-0645">Protease</keyword>
<dbReference type="PANTHER" id="PTHR12931:SF15">
    <property type="entry name" value="UBIQUITIN THIOESTERASE OTUBAIN-LIKE"/>
    <property type="match status" value="1"/>
</dbReference>
<dbReference type="Gene3D" id="3.30.200.60">
    <property type="entry name" value="Peptidase C65 Otubain, subdomain 1"/>
    <property type="match status" value="1"/>
</dbReference>
<dbReference type="Pfam" id="PF10275">
    <property type="entry name" value="Peptidase_C65"/>
    <property type="match status" value="1"/>
</dbReference>
<proteinExistence type="predicted"/>
<evidence type="ECO:0000256" key="5">
    <source>
        <dbReference type="ARBA" id="ARBA00022801"/>
    </source>
</evidence>
<dbReference type="Proteomes" id="UP001479436">
    <property type="component" value="Unassembled WGS sequence"/>
</dbReference>
<dbReference type="InterPro" id="IPR038765">
    <property type="entry name" value="Papain-like_cys_pep_sf"/>
</dbReference>
<keyword evidence="6" id="KW-0788">Thiol protease</keyword>
<evidence type="ECO:0000256" key="1">
    <source>
        <dbReference type="ARBA" id="ARBA00000707"/>
    </source>
</evidence>
<evidence type="ECO:0000256" key="6">
    <source>
        <dbReference type="ARBA" id="ARBA00022807"/>
    </source>
</evidence>
<keyword evidence="4" id="KW-0833">Ubl conjugation pathway</keyword>
<dbReference type="InterPro" id="IPR019400">
    <property type="entry name" value="Peptidase_C65_otubain"/>
</dbReference>
<organism evidence="8 9">
    <name type="scientific">Basidiobolus ranarum</name>
    <dbReference type="NCBI Taxonomy" id="34480"/>
    <lineage>
        <taxon>Eukaryota</taxon>
        <taxon>Fungi</taxon>
        <taxon>Fungi incertae sedis</taxon>
        <taxon>Zoopagomycota</taxon>
        <taxon>Entomophthoromycotina</taxon>
        <taxon>Basidiobolomycetes</taxon>
        <taxon>Basidiobolales</taxon>
        <taxon>Basidiobolaceae</taxon>
        <taxon>Basidiobolus</taxon>
    </lineage>
</organism>
<evidence type="ECO:0000313" key="9">
    <source>
        <dbReference type="Proteomes" id="UP001479436"/>
    </source>
</evidence>
<dbReference type="InterPro" id="IPR042468">
    <property type="entry name" value="Peptidase_C65_otubain_sub1"/>
</dbReference>
<dbReference type="InterPro" id="IPR003323">
    <property type="entry name" value="OTU_dom"/>
</dbReference>